<gene>
    <name evidence="2" type="ORF">H7E68_02255</name>
</gene>
<evidence type="ECO:0000313" key="3">
    <source>
        <dbReference type="Proteomes" id="UP000585258"/>
    </source>
</evidence>
<evidence type="ECO:0000313" key="2">
    <source>
        <dbReference type="EMBL" id="MBB6713557.1"/>
    </source>
</evidence>
<dbReference type="InterPro" id="IPR036986">
    <property type="entry name" value="S4_RNA-bd_sf"/>
</dbReference>
<dbReference type="Pfam" id="PF22421">
    <property type="entry name" value="SYY_C-terminal"/>
    <property type="match status" value="1"/>
</dbReference>
<dbReference type="EMBL" id="JACKWY010000001">
    <property type="protein sequence ID" value="MBB6713557.1"/>
    <property type="molecule type" value="Genomic_DNA"/>
</dbReference>
<reference evidence="2 3" key="1">
    <citation type="submission" date="2020-08" db="EMBL/GenBank/DDBJ databases">
        <title>Clostridia isolated from Swiss meat.</title>
        <authorList>
            <person name="Wambui J."/>
            <person name="Stevens M.J.A."/>
            <person name="Stephan R."/>
        </authorList>
    </citation>
    <scope>NUCLEOTIDE SEQUENCE [LARGE SCALE GENOMIC DNA]</scope>
    <source>
        <strain evidence="2 3">CM001</strain>
    </source>
</reference>
<sequence length="68" mass="7649">MEQIGTSILDIMTETKIIPSKSECRSLSWKGGLSLNGEKVTDIKRELLESDLENGVSLLKRERKTTIK</sequence>
<dbReference type="Proteomes" id="UP000585258">
    <property type="component" value="Unassembled WGS sequence"/>
</dbReference>
<feature type="domain" description="Tyrosine--tRNA ligase SYY-like C-terminal" evidence="1">
    <location>
        <begin position="5"/>
        <end position="64"/>
    </location>
</feature>
<dbReference type="SUPFAM" id="SSF55174">
    <property type="entry name" value="Alpha-L RNA-binding motif"/>
    <property type="match status" value="1"/>
</dbReference>
<dbReference type="Gene3D" id="3.10.290.10">
    <property type="entry name" value="RNA-binding S4 domain"/>
    <property type="match status" value="1"/>
</dbReference>
<comment type="caution">
    <text evidence="2">The sequence shown here is derived from an EMBL/GenBank/DDBJ whole genome shotgun (WGS) entry which is preliminary data.</text>
</comment>
<evidence type="ECO:0000259" key="1">
    <source>
        <dbReference type="Pfam" id="PF22421"/>
    </source>
</evidence>
<proteinExistence type="predicted"/>
<name>A0A7X0SC90_9CLOT</name>
<protein>
    <recommendedName>
        <fullName evidence="1">Tyrosine--tRNA ligase SYY-like C-terminal domain-containing protein</fullName>
    </recommendedName>
</protein>
<dbReference type="InterPro" id="IPR054608">
    <property type="entry name" value="SYY-like_C"/>
</dbReference>
<accession>A0A7X0SC90</accession>
<organism evidence="2 3">
    <name type="scientific">Clostridium gasigenes</name>
    <dbReference type="NCBI Taxonomy" id="94869"/>
    <lineage>
        <taxon>Bacteria</taxon>
        <taxon>Bacillati</taxon>
        <taxon>Bacillota</taxon>
        <taxon>Clostridia</taxon>
        <taxon>Eubacteriales</taxon>
        <taxon>Clostridiaceae</taxon>
        <taxon>Clostridium</taxon>
    </lineage>
</organism>
<dbReference type="AlphaFoldDB" id="A0A7X0SC90"/>
<dbReference type="GO" id="GO:0003723">
    <property type="term" value="F:RNA binding"/>
    <property type="evidence" value="ECO:0007669"/>
    <property type="project" value="InterPro"/>
</dbReference>